<sequence length="390" mass="43636">MENDNHGNHTDTSRAIPLSVAAQYWHDKIQAHKSKKQSAHVEVGKVFDGLEERVAKTVSKNHNFNPKDTKVIVVSDNRSQRLAFDDGLRNVGFDVIGCFSTEQLDVMAKSKLPKDMVWLVDPPLSDSLQALIDTYEPRLVLVGFQEAPNPKHDENYQRWQRSLLRRLCDSLGVSAIKFLAKKSHSCTRPTTRPWRYVLFLGASMGGPDALKVFLDNLSPELPLAVLIAHHFDKEMIHGLPKILTRNNDWRCRVIGISQRLQTGTCLIAPIEQQIVCDSEGRVILLDKPWEGEYQPSINQLLKNTSEVYGSELIGIIFSGMGNDGSAHLAQIAQNKSHLWAQSPESSGCPSQPQAMIDSGFCQFMGTPLELAGRITHMLRGFKYTVNANLE</sequence>
<dbReference type="EC" id="3.1.1.61" evidence="2"/>
<dbReference type="Proteomes" id="UP000190777">
    <property type="component" value="Unassembled WGS sequence"/>
</dbReference>
<evidence type="ECO:0000313" key="7">
    <source>
        <dbReference type="EMBL" id="STZ04238.1"/>
    </source>
</evidence>
<dbReference type="InterPro" id="IPR000673">
    <property type="entry name" value="Sig_transdc_resp-reg_Me-estase"/>
</dbReference>
<dbReference type="Pfam" id="PF01339">
    <property type="entry name" value="CheB_methylest"/>
    <property type="match status" value="1"/>
</dbReference>
<accession>A0A378QTX0</accession>
<feature type="domain" description="CheB-type methylesterase" evidence="5">
    <location>
        <begin position="189"/>
        <end position="359"/>
    </location>
</feature>
<gene>
    <name evidence="7" type="primary">cheB1</name>
    <name evidence="6" type="ORF">B5J93_01625</name>
    <name evidence="7" type="ORF">NCTC11012_02508</name>
</gene>
<feature type="active site" evidence="4">
    <location>
        <position position="203"/>
    </location>
</feature>
<organism evidence="7 9">
    <name type="scientific">Moraxella equi</name>
    <dbReference type="NCBI Taxonomy" id="60442"/>
    <lineage>
        <taxon>Bacteria</taxon>
        <taxon>Pseudomonadati</taxon>
        <taxon>Pseudomonadota</taxon>
        <taxon>Gammaproteobacteria</taxon>
        <taxon>Moraxellales</taxon>
        <taxon>Moraxellaceae</taxon>
        <taxon>Moraxella</taxon>
    </lineage>
</organism>
<name>A0A378QTX0_9GAMM</name>
<dbReference type="GO" id="GO:0008984">
    <property type="term" value="F:protein-glutamate methylesterase activity"/>
    <property type="evidence" value="ECO:0007669"/>
    <property type="project" value="UniProtKB-EC"/>
</dbReference>
<dbReference type="EMBL" id="UGQF01000001">
    <property type="protein sequence ID" value="STZ04238.1"/>
    <property type="molecule type" value="Genomic_DNA"/>
</dbReference>
<dbReference type="AlphaFoldDB" id="A0A378QTX0"/>
<keyword evidence="4" id="KW-0145">Chemotaxis</keyword>
<keyword evidence="8" id="KW-1185">Reference proteome</keyword>
<evidence type="ECO:0000256" key="2">
    <source>
        <dbReference type="ARBA" id="ARBA00039140"/>
    </source>
</evidence>
<dbReference type="SUPFAM" id="SSF52738">
    <property type="entry name" value="Methylesterase CheB, C-terminal domain"/>
    <property type="match status" value="1"/>
</dbReference>
<dbReference type="InterPro" id="IPR035909">
    <property type="entry name" value="CheB_C"/>
</dbReference>
<evidence type="ECO:0000256" key="1">
    <source>
        <dbReference type="ARBA" id="ARBA00022801"/>
    </source>
</evidence>
<dbReference type="GO" id="GO:0005737">
    <property type="term" value="C:cytoplasm"/>
    <property type="evidence" value="ECO:0007669"/>
    <property type="project" value="InterPro"/>
</dbReference>
<dbReference type="Proteomes" id="UP000254618">
    <property type="component" value="Unassembled WGS sequence"/>
</dbReference>
<reference evidence="6 8" key="1">
    <citation type="submission" date="2017-03" db="EMBL/GenBank/DDBJ databases">
        <title>Draft genome sequence of Moraxella equi CCUG 4950T type strain.</title>
        <authorList>
            <person name="Salva-Serra F."/>
            <person name="Engstrom-Jakobsson H."/>
            <person name="Thorell K."/>
            <person name="Jaen-Luchoro D."/>
            <person name="Gonzales-Siles L."/>
            <person name="Karlsson R."/>
            <person name="Yazdan S."/>
            <person name="Boulund F."/>
            <person name="Johnning A."/>
            <person name="Engstrand L."/>
            <person name="Kristiansson E."/>
            <person name="Moore E."/>
        </authorList>
    </citation>
    <scope>NUCLEOTIDE SEQUENCE [LARGE SCALE GENOMIC DNA]</scope>
    <source>
        <strain evidence="6 8">CCUG 4950</strain>
    </source>
</reference>
<feature type="active site" evidence="4">
    <location>
        <position position="230"/>
    </location>
</feature>
<dbReference type="RefSeq" id="WP_079324119.1">
    <property type="nucleotide sequence ID" value="NZ_MXAP01000015.1"/>
</dbReference>
<dbReference type="PANTHER" id="PTHR42872:SF6">
    <property type="entry name" value="PROTEIN-GLUTAMATE METHYLESTERASE_PROTEIN-GLUTAMINE GLUTAMINASE"/>
    <property type="match status" value="1"/>
</dbReference>
<evidence type="ECO:0000256" key="4">
    <source>
        <dbReference type="PROSITE-ProRule" id="PRU00050"/>
    </source>
</evidence>
<comment type="catalytic activity">
    <reaction evidence="3">
        <text>[protein]-L-glutamate 5-O-methyl ester + H2O = L-glutamyl-[protein] + methanol + H(+)</text>
        <dbReference type="Rhea" id="RHEA:23236"/>
        <dbReference type="Rhea" id="RHEA-COMP:10208"/>
        <dbReference type="Rhea" id="RHEA-COMP:10311"/>
        <dbReference type="ChEBI" id="CHEBI:15377"/>
        <dbReference type="ChEBI" id="CHEBI:15378"/>
        <dbReference type="ChEBI" id="CHEBI:17790"/>
        <dbReference type="ChEBI" id="CHEBI:29973"/>
        <dbReference type="ChEBI" id="CHEBI:82795"/>
        <dbReference type="EC" id="3.1.1.61"/>
    </reaction>
</comment>
<dbReference type="Gene3D" id="3.40.50.180">
    <property type="entry name" value="Methylesterase CheB, C-terminal domain"/>
    <property type="match status" value="1"/>
</dbReference>
<reference evidence="7 9" key="2">
    <citation type="submission" date="2018-06" db="EMBL/GenBank/DDBJ databases">
        <authorList>
            <consortium name="Pathogen Informatics"/>
            <person name="Doyle S."/>
        </authorList>
    </citation>
    <scope>NUCLEOTIDE SEQUENCE [LARGE SCALE GENOMIC DNA]</scope>
    <source>
        <strain evidence="7 9">NCTC11012</strain>
    </source>
</reference>
<dbReference type="GO" id="GO:0000156">
    <property type="term" value="F:phosphorelay response regulator activity"/>
    <property type="evidence" value="ECO:0007669"/>
    <property type="project" value="InterPro"/>
</dbReference>
<evidence type="ECO:0000259" key="5">
    <source>
        <dbReference type="PROSITE" id="PS50122"/>
    </source>
</evidence>
<dbReference type="EMBL" id="MXAP01000015">
    <property type="protein sequence ID" value="OPH39982.1"/>
    <property type="molecule type" value="Genomic_DNA"/>
</dbReference>
<proteinExistence type="predicted"/>
<protein>
    <recommendedName>
        <fullName evidence="2">protein-glutamate methylesterase</fullName>
        <ecNumber evidence="2">3.1.1.61</ecNumber>
    </recommendedName>
</protein>
<feature type="active site" evidence="4">
    <location>
        <position position="323"/>
    </location>
</feature>
<keyword evidence="1 4" id="KW-0378">Hydrolase</keyword>
<evidence type="ECO:0000313" key="6">
    <source>
        <dbReference type="EMBL" id="OPH39982.1"/>
    </source>
</evidence>
<dbReference type="GO" id="GO:0006935">
    <property type="term" value="P:chemotaxis"/>
    <property type="evidence" value="ECO:0007669"/>
    <property type="project" value="UniProtKB-UniRule"/>
</dbReference>
<dbReference type="PROSITE" id="PS50122">
    <property type="entry name" value="CHEB"/>
    <property type="match status" value="1"/>
</dbReference>
<evidence type="ECO:0000313" key="8">
    <source>
        <dbReference type="Proteomes" id="UP000190777"/>
    </source>
</evidence>
<dbReference type="PANTHER" id="PTHR42872">
    <property type="entry name" value="PROTEIN-GLUTAMATE METHYLESTERASE/PROTEIN-GLUTAMINE GLUTAMINASE"/>
    <property type="match status" value="1"/>
</dbReference>
<evidence type="ECO:0000313" key="9">
    <source>
        <dbReference type="Proteomes" id="UP000254618"/>
    </source>
</evidence>
<evidence type="ECO:0000256" key="3">
    <source>
        <dbReference type="ARBA" id="ARBA00048267"/>
    </source>
</evidence>